<comment type="subcellular location">
    <subcellularLocation>
        <location evidence="1">Membrane</location>
        <topology evidence="1">Single-pass type I membrane protein</topology>
    </subcellularLocation>
</comment>
<evidence type="ECO:0000256" key="3">
    <source>
        <dbReference type="ARBA" id="ARBA00022692"/>
    </source>
</evidence>
<dbReference type="InterPro" id="IPR052672">
    <property type="entry name" value="Type1_Cytokine_Rcpt_Type2"/>
</dbReference>
<evidence type="ECO:0000256" key="6">
    <source>
        <dbReference type="ARBA" id="ARBA00022989"/>
    </source>
</evidence>
<keyword evidence="6" id="KW-1133">Transmembrane helix</keyword>
<feature type="domain" description="Fibronectin type-III" evidence="10">
    <location>
        <begin position="46"/>
        <end position="143"/>
    </location>
</feature>
<evidence type="ECO:0000256" key="2">
    <source>
        <dbReference type="ARBA" id="ARBA00008921"/>
    </source>
</evidence>
<accession>A0AAE0Q451</accession>
<keyword evidence="4" id="KW-0732">Signal</keyword>
<keyword evidence="12" id="KW-1185">Reference proteome</keyword>
<evidence type="ECO:0000256" key="9">
    <source>
        <dbReference type="ARBA" id="ARBA00023180"/>
    </source>
</evidence>
<evidence type="ECO:0000256" key="1">
    <source>
        <dbReference type="ARBA" id="ARBA00004479"/>
    </source>
</evidence>
<gene>
    <name evidence="11" type="ORF">QTP70_028764</name>
</gene>
<protein>
    <recommendedName>
        <fullName evidence="10">Fibronectin type-III domain-containing protein</fullName>
    </recommendedName>
</protein>
<dbReference type="InterPro" id="IPR036116">
    <property type="entry name" value="FN3_sf"/>
</dbReference>
<dbReference type="Proteomes" id="UP001274896">
    <property type="component" value="Unassembled WGS sequence"/>
</dbReference>
<name>A0AAE0Q451_9TELE</name>
<keyword evidence="8" id="KW-0675">Receptor</keyword>
<dbReference type="PANTHER" id="PTHR48423:SF1">
    <property type="entry name" value="INTERLEUKIN-27 RECEPTOR SUBUNIT ALPHA"/>
    <property type="match status" value="1"/>
</dbReference>
<evidence type="ECO:0000256" key="4">
    <source>
        <dbReference type="ARBA" id="ARBA00022729"/>
    </source>
</evidence>
<evidence type="ECO:0000313" key="11">
    <source>
        <dbReference type="EMBL" id="KAK3513714.1"/>
    </source>
</evidence>
<dbReference type="GO" id="GO:0005886">
    <property type="term" value="C:plasma membrane"/>
    <property type="evidence" value="ECO:0007669"/>
    <property type="project" value="UniProtKB-ARBA"/>
</dbReference>
<dbReference type="InterPro" id="IPR013783">
    <property type="entry name" value="Ig-like_fold"/>
</dbReference>
<dbReference type="PROSITE" id="PS50853">
    <property type="entry name" value="FN3"/>
    <property type="match status" value="1"/>
</dbReference>
<evidence type="ECO:0000256" key="8">
    <source>
        <dbReference type="ARBA" id="ARBA00023170"/>
    </source>
</evidence>
<evidence type="ECO:0000256" key="7">
    <source>
        <dbReference type="ARBA" id="ARBA00023136"/>
    </source>
</evidence>
<dbReference type="InterPro" id="IPR003961">
    <property type="entry name" value="FN3_dom"/>
</dbReference>
<dbReference type="AlphaFoldDB" id="A0AAE0Q451"/>
<reference evidence="11" key="1">
    <citation type="submission" date="2023-06" db="EMBL/GenBank/DDBJ databases">
        <title>Male Hemibagrus guttatus genome.</title>
        <authorList>
            <person name="Bian C."/>
        </authorList>
    </citation>
    <scope>NUCLEOTIDE SEQUENCE</scope>
    <source>
        <strain evidence="11">Male_cb2023</strain>
        <tissue evidence="11">Muscle</tissue>
    </source>
</reference>
<dbReference type="SUPFAM" id="SSF49265">
    <property type="entry name" value="Fibronectin type III"/>
    <property type="match status" value="1"/>
</dbReference>
<comment type="similarity">
    <text evidence="2">Belongs to the type I cytokine receptor family. Type 2 subfamily.</text>
</comment>
<evidence type="ECO:0000313" key="12">
    <source>
        <dbReference type="Proteomes" id="UP001274896"/>
    </source>
</evidence>
<keyword evidence="7" id="KW-0472">Membrane</keyword>
<keyword evidence="9" id="KW-0325">Glycoprotein</keyword>
<organism evidence="11 12">
    <name type="scientific">Hemibagrus guttatus</name>
    <dbReference type="NCBI Taxonomy" id="175788"/>
    <lineage>
        <taxon>Eukaryota</taxon>
        <taxon>Metazoa</taxon>
        <taxon>Chordata</taxon>
        <taxon>Craniata</taxon>
        <taxon>Vertebrata</taxon>
        <taxon>Euteleostomi</taxon>
        <taxon>Actinopterygii</taxon>
        <taxon>Neopterygii</taxon>
        <taxon>Teleostei</taxon>
        <taxon>Ostariophysi</taxon>
        <taxon>Siluriformes</taxon>
        <taxon>Bagridae</taxon>
        <taxon>Hemibagrus</taxon>
    </lineage>
</organism>
<keyword evidence="3" id="KW-0812">Transmembrane</keyword>
<proteinExistence type="inferred from homology"/>
<evidence type="ECO:0000256" key="5">
    <source>
        <dbReference type="ARBA" id="ARBA00022737"/>
    </source>
</evidence>
<sequence>MDMCGLYPGTKHLVRVRAQDLRAKHHWSSWSGYVEATTAEAAPVAAPEFWRRIQPVDRSRKRRITLLWKPLQWPHTNGIIQRYAASCWNELDSSYWDCGHLDSSSTSCVLSVTAHACNCNLTASNSAGTSPPAHIHIPGDKDAELRPPESISVKALDDFQLKVEWKVMVNQSESSYVVEWFPIPDTTVVGLHWKILNGFETSFIITGV</sequence>
<dbReference type="EMBL" id="JAUCMX010000022">
    <property type="protein sequence ID" value="KAK3513714.1"/>
    <property type="molecule type" value="Genomic_DNA"/>
</dbReference>
<evidence type="ECO:0000259" key="10">
    <source>
        <dbReference type="PROSITE" id="PS50853"/>
    </source>
</evidence>
<dbReference type="Gene3D" id="2.60.40.10">
    <property type="entry name" value="Immunoglobulins"/>
    <property type="match status" value="2"/>
</dbReference>
<keyword evidence="5" id="KW-0677">Repeat</keyword>
<dbReference type="PANTHER" id="PTHR48423">
    <property type="entry name" value="INTERLEUKIN-27 RECEPTOR SUBUNIT ALPHA"/>
    <property type="match status" value="1"/>
</dbReference>
<comment type="caution">
    <text evidence="11">The sequence shown here is derived from an EMBL/GenBank/DDBJ whole genome shotgun (WGS) entry which is preliminary data.</text>
</comment>